<keyword evidence="3" id="KW-1185">Reference proteome</keyword>
<protein>
    <submittedName>
        <fullName evidence="2">Uncharacterized protein</fullName>
    </submittedName>
</protein>
<organism evidence="2 3">
    <name type="scientific">Allosphingosinicella indica</name>
    <dbReference type="NCBI Taxonomy" id="941907"/>
    <lineage>
        <taxon>Bacteria</taxon>
        <taxon>Pseudomonadati</taxon>
        <taxon>Pseudomonadota</taxon>
        <taxon>Alphaproteobacteria</taxon>
        <taxon>Sphingomonadales</taxon>
        <taxon>Sphingomonadaceae</taxon>
        <taxon>Allosphingosinicella</taxon>
    </lineage>
</organism>
<keyword evidence="1" id="KW-0472">Membrane</keyword>
<keyword evidence="1" id="KW-0812">Transmembrane</keyword>
<keyword evidence="1" id="KW-1133">Transmembrane helix</keyword>
<accession>A0A1X7FYR9</accession>
<evidence type="ECO:0000313" key="2">
    <source>
        <dbReference type="EMBL" id="SMF61284.1"/>
    </source>
</evidence>
<dbReference type="Proteomes" id="UP000192934">
    <property type="component" value="Chromosome I"/>
</dbReference>
<dbReference type="EMBL" id="LT840185">
    <property type="protein sequence ID" value="SMF61284.1"/>
    <property type="molecule type" value="Genomic_DNA"/>
</dbReference>
<feature type="transmembrane region" description="Helical" evidence="1">
    <location>
        <begin position="20"/>
        <end position="44"/>
    </location>
</feature>
<evidence type="ECO:0000313" key="3">
    <source>
        <dbReference type="Proteomes" id="UP000192934"/>
    </source>
</evidence>
<proteinExistence type="predicted"/>
<evidence type="ECO:0000256" key="1">
    <source>
        <dbReference type="SAM" id="Phobius"/>
    </source>
</evidence>
<dbReference type="RefSeq" id="WP_157123638.1">
    <property type="nucleotide sequence ID" value="NZ_LT840185.1"/>
</dbReference>
<dbReference type="AlphaFoldDB" id="A0A1X7FYR9"/>
<gene>
    <name evidence="2" type="ORF">SAMN06295910_0268</name>
</gene>
<reference evidence="3" key="1">
    <citation type="submission" date="2017-04" db="EMBL/GenBank/DDBJ databases">
        <authorList>
            <person name="Varghese N."/>
            <person name="Submissions S."/>
        </authorList>
    </citation>
    <scope>NUCLEOTIDE SEQUENCE [LARGE SCALE GENOMIC DNA]</scope>
    <source>
        <strain evidence="3">Dd16</strain>
    </source>
</reference>
<dbReference type="STRING" id="941907.SAMN06295910_0268"/>
<name>A0A1X7FYR9_9SPHN</name>
<sequence length="56" mass="5944">MIQATAAIADFMLILIHAGLWVGVGIAGLAASALLVAGATYLILRGIARKLRERRR</sequence>